<dbReference type="GO" id="GO:0045893">
    <property type="term" value="P:positive regulation of DNA-templated transcription"/>
    <property type="evidence" value="ECO:0007669"/>
    <property type="project" value="TreeGrafter"/>
</dbReference>
<keyword evidence="5 9" id="KW-0653">Protein transport</keyword>
<dbReference type="GO" id="GO:0031080">
    <property type="term" value="C:nuclear pore outer ring"/>
    <property type="evidence" value="ECO:0007669"/>
    <property type="project" value="TreeGrafter"/>
</dbReference>
<comment type="similarity">
    <text evidence="2 9">Belongs to the nucleoporin Nup85 family.</text>
</comment>
<keyword evidence="11" id="KW-1185">Reference proteome</keyword>
<protein>
    <recommendedName>
        <fullName evidence="9">Nuclear pore complex protein Nup85</fullName>
    </recommendedName>
</protein>
<evidence type="ECO:0000256" key="7">
    <source>
        <dbReference type="ARBA" id="ARBA00023132"/>
    </source>
</evidence>
<evidence type="ECO:0000256" key="2">
    <source>
        <dbReference type="ARBA" id="ARBA00005573"/>
    </source>
</evidence>
<evidence type="ECO:0000256" key="5">
    <source>
        <dbReference type="ARBA" id="ARBA00022927"/>
    </source>
</evidence>
<keyword evidence="9" id="KW-0472">Membrane</keyword>
<evidence type="ECO:0000313" key="10">
    <source>
        <dbReference type="EMBL" id="PAA76391.1"/>
    </source>
</evidence>
<evidence type="ECO:0000256" key="3">
    <source>
        <dbReference type="ARBA" id="ARBA00022448"/>
    </source>
</evidence>
<comment type="subunit">
    <text evidence="9">Component of the nuclear pore complex (NPC).</text>
</comment>
<evidence type="ECO:0000256" key="4">
    <source>
        <dbReference type="ARBA" id="ARBA00022816"/>
    </source>
</evidence>
<organism evidence="10 11">
    <name type="scientific">Macrostomum lignano</name>
    <dbReference type="NCBI Taxonomy" id="282301"/>
    <lineage>
        <taxon>Eukaryota</taxon>
        <taxon>Metazoa</taxon>
        <taxon>Spiralia</taxon>
        <taxon>Lophotrochozoa</taxon>
        <taxon>Platyhelminthes</taxon>
        <taxon>Rhabditophora</taxon>
        <taxon>Macrostomorpha</taxon>
        <taxon>Macrostomida</taxon>
        <taxon>Macrostomidae</taxon>
        <taxon>Macrostomum</taxon>
    </lineage>
</organism>
<proteinExistence type="inferred from homology"/>
<name>A0A267FRI2_9PLAT</name>
<dbReference type="GO" id="GO:0006406">
    <property type="term" value="P:mRNA export from nucleus"/>
    <property type="evidence" value="ECO:0007669"/>
    <property type="project" value="TreeGrafter"/>
</dbReference>
<keyword evidence="6 9" id="KW-0811">Translocation</keyword>
<comment type="function">
    <text evidence="9">Functions as a component of the nuclear pore complex (NPC).</text>
</comment>
<reference evidence="10 11" key="1">
    <citation type="submission" date="2017-06" db="EMBL/GenBank/DDBJ databases">
        <title>A platform for efficient transgenesis in Macrostomum lignano, a flatworm model organism for stem cell research.</title>
        <authorList>
            <person name="Berezikov E."/>
        </authorList>
    </citation>
    <scope>NUCLEOTIDE SEQUENCE [LARGE SCALE GENOMIC DNA]</scope>
    <source>
        <strain evidence="10">DV1</strain>
        <tissue evidence="10">Whole organism</tissue>
    </source>
</reference>
<dbReference type="Proteomes" id="UP000215902">
    <property type="component" value="Unassembled WGS sequence"/>
</dbReference>
<keyword evidence="3 9" id="KW-0813">Transport</keyword>
<evidence type="ECO:0000256" key="1">
    <source>
        <dbReference type="ARBA" id="ARBA00004567"/>
    </source>
</evidence>
<comment type="caution">
    <text evidence="10">The sequence shown here is derived from an EMBL/GenBank/DDBJ whole genome shotgun (WGS) entry which is preliminary data.</text>
</comment>
<evidence type="ECO:0000256" key="6">
    <source>
        <dbReference type="ARBA" id="ARBA00023010"/>
    </source>
</evidence>
<evidence type="ECO:0000256" key="9">
    <source>
        <dbReference type="RuleBase" id="RU365073"/>
    </source>
</evidence>
<dbReference type="AlphaFoldDB" id="A0A267FRI2"/>
<accession>A0A267FRI2</accession>
<keyword evidence="8 9" id="KW-0539">Nucleus</keyword>
<evidence type="ECO:0000313" key="11">
    <source>
        <dbReference type="Proteomes" id="UP000215902"/>
    </source>
</evidence>
<keyword evidence="7 9" id="KW-0906">Nuclear pore complex</keyword>
<dbReference type="OrthoDB" id="17644at2759"/>
<dbReference type="STRING" id="282301.A0A267FRI2"/>
<dbReference type="EMBL" id="NIVC01000826">
    <property type="protein sequence ID" value="PAA76391.1"/>
    <property type="molecule type" value="Genomic_DNA"/>
</dbReference>
<dbReference type="GO" id="GO:0006606">
    <property type="term" value="P:protein import into nucleus"/>
    <property type="evidence" value="ECO:0007669"/>
    <property type="project" value="TreeGrafter"/>
</dbReference>
<evidence type="ECO:0000256" key="8">
    <source>
        <dbReference type="ARBA" id="ARBA00023242"/>
    </source>
</evidence>
<sequence length="244" mass="26177">MRPSCTSGSGTHCTCWCCRAAPWTPQPAVSALSGRPSAAAQRRDGAAQHAKYSFVRDSQSVRKFDVAHCLWQKDVRVRLEAGLFAAHPQLELLVELLAGDEDAFARPEIVGLCDSWYQLLLARLLLTNPTGSLDCLGREAPEAEALYKRDRPSQRDGDGDGLLDGVLVRLLFDGQVGQFLAEAAGCLGSNWWFVAHLADLLHHCLGGEVGGYSGSGGGSGPFASTSCWSTRTACWAGPRCGSWP</sequence>
<dbReference type="PANTHER" id="PTHR13373">
    <property type="entry name" value="FROUNT PROTEIN-RELATED"/>
    <property type="match status" value="1"/>
</dbReference>
<dbReference type="GO" id="GO:0017056">
    <property type="term" value="F:structural constituent of nuclear pore"/>
    <property type="evidence" value="ECO:0007669"/>
    <property type="project" value="TreeGrafter"/>
</dbReference>
<gene>
    <name evidence="10" type="ORF">BOX15_Mlig004019g5</name>
</gene>
<dbReference type="GO" id="GO:0031965">
    <property type="term" value="C:nuclear membrane"/>
    <property type="evidence" value="ECO:0007669"/>
    <property type="project" value="UniProtKB-UniRule"/>
</dbReference>
<keyword evidence="4 9" id="KW-0509">mRNA transport</keyword>
<dbReference type="InterPro" id="IPR011502">
    <property type="entry name" value="Nucleoporin_Nup85"/>
</dbReference>
<dbReference type="PANTHER" id="PTHR13373:SF21">
    <property type="entry name" value="NUCLEAR PORE COMPLEX PROTEIN NUP85"/>
    <property type="match status" value="1"/>
</dbReference>
<comment type="subcellular location">
    <subcellularLocation>
        <location evidence="1 9">Nucleus</location>
        <location evidence="1 9">Nuclear pore complex</location>
    </subcellularLocation>
</comment>
<dbReference type="Pfam" id="PF07575">
    <property type="entry name" value="Nucleopor_Nup85"/>
    <property type="match status" value="1"/>
</dbReference>